<feature type="disulfide bond" evidence="7">
    <location>
        <begin position="226"/>
        <end position="235"/>
    </location>
</feature>
<dbReference type="CDD" id="cd00054">
    <property type="entry name" value="EGF_CA"/>
    <property type="match status" value="6"/>
</dbReference>
<dbReference type="FunFam" id="2.10.25.10:FF:000117">
    <property type="entry name" value="Delta-like protein"/>
    <property type="match status" value="1"/>
</dbReference>
<keyword evidence="5 7" id="KW-1015">Disulfide bond</keyword>
<dbReference type="InterPro" id="IPR001881">
    <property type="entry name" value="EGF-like_Ca-bd_dom"/>
</dbReference>
<dbReference type="PROSITE" id="PS01186">
    <property type="entry name" value="EGF_2"/>
    <property type="match status" value="5"/>
</dbReference>
<dbReference type="Pfam" id="PF00008">
    <property type="entry name" value="EGF"/>
    <property type="match status" value="3"/>
</dbReference>
<feature type="disulfide bond" evidence="8">
    <location>
        <begin position="1433"/>
        <end position="1460"/>
    </location>
</feature>
<feature type="disulfide bond" evidence="7">
    <location>
        <begin position="957"/>
        <end position="967"/>
    </location>
</feature>
<dbReference type="SUPFAM" id="SSF49899">
    <property type="entry name" value="Concanavalin A-like lectins/glucanases"/>
    <property type="match status" value="3"/>
</dbReference>
<feature type="domain" description="Laminin G" evidence="11">
    <location>
        <begin position="1001"/>
        <end position="1202"/>
    </location>
</feature>
<dbReference type="SMART" id="SM00282">
    <property type="entry name" value="LamG"/>
    <property type="match status" value="3"/>
</dbReference>
<evidence type="ECO:0000256" key="2">
    <source>
        <dbReference type="ARBA" id="ARBA00022536"/>
    </source>
</evidence>
<feature type="disulfide bond" evidence="7">
    <location>
        <begin position="349"/>
        <end position="358"/>
    </location>
</feature>
<dbReference type="InterPro" id="IPR000742">
    <property type="entry name" value="EGF"/>
</dbReference>
<name>A0A6P8HE85_ACTTE</name>
<feature type="domain" description="EGF-like" evidence="12">
    <location>
        <begin position="1237"/>
        <end position="1274"/>
    </location>
</feature>
<dbReference type="FunFam" id="2.10.25.10:FF:000012">
    <property type="entry name" value="Delta-like protein"/>
    <property type="match status" value="2"/>
</dbReference>
<dbReference type="InParanoid" id="A0A6P8HE85"/>
<dbReference type="PANTHER" id="PTHR15036">
    <property type="entry name" value="PIKACHURIN-LIKE PROTEIN"/>
    <property type="match status" value="1"/>
</dbReference>
<dbReference type="Pfam" id="PF00054">
    <property type="entry name" value="Laminin_G_1"/>
    <property type="match status" value="2"/>
</dbReference>
<proteinExistence type="inferred from homology"/>
<feature type="domain" description="Laminin G" evidence="11">
    <location>
        <begin position="1279"/>
        <end position="1460"/>
    </location>
</feature>
<evidence type="ECO:0000259" key="12">
    <source>
        <dbReference type="PROSITE" id="PS50026"/>
    </source>
</evidence>
<feature type="disulfide bond" evidence="7">
    <location>
        <begin position="269"/>
        <end position="278"/>
    </location>
</feature>
<feature type="disulfide bond" evidence="7">
    <location>
        <begin position="696"/>
        <end position="706"/>
    </location>
</feature>
<keyword evidence="4" id="KW-0677">Repeat</keyword>
<dbReference type="PROSITE" id="PS50025">
    <property type="entry name" value="LAM_G_DOMAIN"/>
    <property type="match status" value="3"/>
</dbReference>
<evidence type="ECO:0000256" key="8">
    <source>
        <dbReference type="PROSITE-ProRule" id="PRU00122"/>
    </source>
</evidence>
<dbReference type="RefSeq" id="XP_031554734.1">
    <property type="nucleotide sequence ID" value="XM_031698874.1"/>
</dbReference>
<dbReference type="CDD" id="cd00110">
    <property type="entry name" value="LamG"/>
    <property type="match status" value="3"/>
</dbReference>
<dbReference type="SMART" id="SM00179">
    <property type="entry name" value="EGF_CA"/>
    <property type="match status" value="5"/>
</dbReference>
<evidence type="ECO:0000256" key="7">
    <source>
        <dbReference type="PROSITE-ProRule" id="PRU00076"/>
    </source>
</evidence>
<evidence type="ECO:0000256" key="3">
    <source>
        <dbReference type="ARBA" id="ARBA00022729"/>
    </source>
</evidence>
<feature type="domain" description="EGF-like" evidence="12">
    <location>
        <begin position="190"/>
        <end position="236"/>
    </location>
</feature>
<feature type="domain" description="Laminin G" evidence="11">
    <location>
        <begin position="736"/>
        <end position="922"/>
    </location>
</feature>
<comment type="caution">
    <text evidence="7">Lacks conserved residue(s) required for the propagation of feature annotation.</text>
</comment>
<dbReference type="PROSITE" id="PS00010">
    <property type="entry name" value="ASX_HYDROXYL"/>
    <property type="match status" value="1"/>
</dbReference>
<feature type="region of interest" description="Disordered" evidence="9">
    <location>
        <begin position="589"/>
        <end position="622"/>
    </location>
</feature>
<dbReference type="InterPro" id="IPR050372">
    <property type="entry name" value="Neurexin-related_CASP"/>
</dbReference>
<evidence type="ECO:0000256" key="4">
    <source>
        <dbReference type="ARBA" id="ARBA00022737"/>
    </source>
</evidence>
<feature type="signal peptide" evidence="10">
    <location>
        <begin position="1"/>
        <end position="33"/>
    </location>
</feature>
<feature type="disulfide bond" evidence="7">
    <location>
        <begin position="1264"/>
        <end position="1273"/>
    </location>
</feature>
<accession>A0A6P8HE85</accession>
<evidence type="ECO:0000256" key="10">
    <source>
        <dbReference type="SAM" id="SignalP"/>
    </source>
</evidence>
<feature type="disulfide bond" evidence="7">
    <location>
        <begin position="942"/>
        <end position="951"/>
    </location>
</feature>
<keyword evidence="3 10" id="KW-0732">Signal</keyword>
<evidence type="ECO:0000256" key="9">
    <source>
        <dbReference type="SAM" id="MobiDB-lite"/>
    </source>
</evidence>
<dbReference type="InterPro" id="IPR018097">
    <property type="entry name" value="EGF_Ca-bd_CS"/>
</dbReference>
<evidence type="ECO:0000313" key="14">
    <source>
        <dbReference type="RefSeq" id="XP_031554734.1"/>
    </source>
</evidence>
<dbReference type="GeneID" id="116291679"/>
<dbReference type="Gene3D" id="2.10.25.10">
    <property type="entry name" value="Laminin"/>
    <property type="match status" value="6"/>
</dbReference>
<evidence type="ECO:0000313" key="13">
    <source>
        <dbReference type="Proteomes" id="UP000515163"/>
    </source>
</evidence>
<dbReference type="GO" id="GO:0005509">
    <property type="term" value="F:calcium ion binding"/>
    <property type="evidence" value="ECO:0007669"/>
    <property type="project" value="InterPro"/>
</dbReference>
<feature type="domain" description="EGF-like" evidence="12">
    <location>
        <begin position="281"/>
        <end position="317"/>
    </location>
</feature>
<evidence type="ECO:0000256" key="5">
    <source>
        <dbReference type="ARBA" id="ARBA00023157"/>
    </source>
</evidence>
<dbReference type="KEGG" id="aten:116291679"/>
<feature type="domain" description="EGF-like" evidence="12">
    <location>
        <begin position="320"/>
        <end position="359"/>
    </location>
</feature>
<keyword evidence="13" id="KW-1185">Reference proteome</keyword>
<dbReference type="OrthoDB" id="5983569at2759"/>
<keyword evidence="2 7" id="KW-0245">EGF-like domain</keyword>
<feature type="domain" description="EGF-like" evidence="12">
    <location>
        <begin position="237"/>
        <end position="279"/>
    </location>
</feature>
<dbReference type="PROSITE" id="PS50026">
    <property type="entry name" value="EGF_3"/>
    <property type="match status" value="9"/>
</dbReference>
<reference evidence="14" key="1">
    <citation type="submission" date="2025-08" db="UniProtKB">
        <authorList>
            <consortium name="RefSeq"/>
        </authorList>
    </citation>
    <scope>IDENTIFICATION</scope>
    <source>
        <tissue evidence="14">Tentacle</tissue>
    </source>
</reference>
<dbReference type="InterPro" id="IPR001791">
    <property type="entry name" value="Laminin_G"/>
</dbReference>
<feature type="disulfide bond" evidence="7">
    <location>
        <begin position="982"/>
        <end position="991"/>
    </location>
</feature>
<dbReference type="PANTHER" id="PTHR15036:SF93">
    <property type="entry name" value="EYS PROTEIN"/>
    <property type="match status" value="1"/>
</dbReference>
<gene>
    <name evidence="14" type="primary">LOC116291679</name>
</gene>
<dbReference type="PROSITE" id="PS01187">
    <property type="entry name" value="EGF_CA"/>
    <property type="match status" value="1"/>
</dbReference>
<dbReference type="Proteomes" id="UP000515163">
    <property type="component" value="Unplaced"/>
</dbReference>
<dbReference type="InterPro" id="IPR013032">
    <property type="entry name" value="EGF-like_CS"/>
</dbReference>
<dbReference type="InterPro" id="IPR000152">
    <property type="entry name" value="EGF-type_Asp/Asn_hydroxyl_site"/>
</dbReference>
<feature type="chain" id="PRO_5027649955" evidence="10">
    <location>
        <begin position="34"/>
        <end position="1469"/>
    </location>
</feature>
<feature type="domain" description="EGF-like" evidence="12">
    <location>
        <begin position="1198"/>
        <end position="1235"/>
    </location>
</feature>
<dbReference type="Pfam" id="PF02210">
    <property type="entry name" value="Laminin_G_2"/>
    <property type="match status" value="1"/>
</dbReference>
<feature type="disulfide bond" evidence="7">
    <location>
        <begin position="307"/>
        <end position="316"/>
    </location>
</feature>
<sequence length="1469" mass="157433">MGVSKLHMLLRRTNILYLGMLLLFCFVPCGVLAQNSTVAPTNNSEIANVACPSGNECFSTEYRNVTVELGYNGQVCPGHTPQDCYNENDPRGFIAGPRQYPAIIYQGDKLIVKSSEKYDFAVKLYNVSKRGFDLCDFKNASPVISDLTRLPFEVPARFIAATGIKYFIAESDNMIIQCQFGLKLEVNVRSRDSCLSQPPSNNNVCSSKGLCAVSGKFFTFNASCVCDTGYSGAYCGERGSCHAKLNPCQNGATCIDKKSGLQDDYNCTCAPGYVGKNCEHNIDDCKSQPCMNGAICMDQINGYKCLCPPGYFGTSCEKLSDDKCELKPCKNGGTCERAGENRLNYTCTCPHRFTGRNCTENVTISSSAVAYTSVMATTVGKSSVVSDVQTSTLGTTHLLTYSSTVRQTVSLSSVTSSEFTTSYATSSSVPLESISTVSQSIFTGSLVPSSYFSLSSSFTLVPSISAKDSVSLTTHTSSITKNQTSSSSVSSLVVTVKTSKVESLSTSSFSTKSLSASTTVLPVSTPEVFQTTSVYNSPSLNTTSSMISTVQVLSTTSSMPSSVISVAATSSVTTKVASTSHLLTMEPSVTTTTVTSSDVPTSSLTPQSTSSILSSSSIKPSSSSILPLTSSILESISSVGPTTSSSSQVIPPSITLSSQIIPSTMTFSSTVMMSSVYPTMPPTFPPTTIPLKDQTCKNNPCNNGTCRDVPDQYGLNFTCQCPKPTYGPRCSTDFTLHFPRFSSSSYLVHKPIAFSAGFNKIVITFKTTATNGLLFYSSHSIYKDFIQLYITDGKLEYRFDPGDYLCVITSKVSVNTGVIVTAVVTYDSRNKQGSLQVDNHPRQNKTSRGKMVGIGLYNDWYVGGLPPGKRIGSNDGGQATPNLVGCIKDIELNGDQIGFTEANDWNDISECDTPCNGTHKPCQNNGQCIPDTNDPHDYECNCTHGFEGKNCKNASVCSGDPCKGGLCVIGKSAANTSRVCLCPFGRGGIECENELSIMTPTFTMAYNYSSFIQYQKPTLSGAYFEITLQFKINPNSTAWNNALLMFSGQNQYQGKGDDFIALGINNSKVLLQYNLGSGIANIESDPIDTTREWHFLTAGRNGKEGYLYLDNNGVKRGSSPGQLTGLNLYSPLYIGGVPDLSELPTDVLFKRGFEGSIANGAVKFGVSQPVIPLLTSQSNSSSHSQWAVIAGRNVGDEGYNNCNTSNPCQNNGTCTQIGAAIVCSCVHGWKGMYCASQEIPCVNHNPCAVNSTCREMNNKAVCDCPLGKTGDTCSNAISIQTPHFKENSYMAFTPTALNIRLNANIVIKFISYNGNGLLFYVAHKITAQNGDFLSVSLHNGFVQYRYDLGSGINPIQSQKNITFNTEHTVTITRNQQTGALKVDDDVAISTTSPGKAVALDASSNFYLGGVPQLSLVNPSAVADVKSLRDFVGCVTSLTINGVPLKLTETRAVEGRNIDNCPAISDSNLA</sequence>
<feature type="domain" description="EGF-like" evidence="12">
    <location>
        <begin position="692"/>
        <end position="731"/>
    </location>
</feature>
<evidence type="ECO:0000256" key="6">
    <source>
        <dbReference type="ARBA" id="ARBA00023180"/>
    </source>
</evidence>
<protein>
    <submittedName>
        <fullName evidence="14">Protein eyes shut homolog isoform X1</fullName>
    </submittedName>
</protein>
<feature type="disulfide bond" evidence="7">
    <location>
        <begin position="1225"/>
        <end position="1234"/>
    </location>
</feature>
<comment type="similarity">
    <text evidence="1">Belongs to the EGF domain peptide family.</text>
</comment>
<keyword evidence="6" id="KW-0325">Glycoprotein</keyword>
<feature type="disulfide bond" evidence="7">
    <location>
        <begin position="721"/>
        <end position="730"/>
    </location>
</feature>
<organism evidence="13 14">
    <name type="scientific">Actinia tenebrosa</name>
    <name type="common">Australian red waratah sea anemone</name>
    <dbReference type="NCBI Taxonomy" id="6105"/>
    <lineage>
        <taxon>Eukaryota</taxon>
        <taxon>Metazoa</taxon>
        <taxon>Cnidaria</taxon>
        <taxon>Anthozoa</taxon>
        <taxon>Hexacorallia</taxon>
        <taxon>Actiniaria</taxon>
        <taxon>Actiniidae</taxon>
        <taxon>Actinia</taxon>
    </lineage>
</organism>
<dbReference type="Gene3D" id="2.60.120.200">
    <property type="match status" value="3"/>
</dbReference>
<dbReference type="InterPro" id="IPR013320">
    <property type="entry name" value="ConA-like_dom_sf"/>
</dbReference>
<feature type="domain" description="EGF-like" evidence="12">
    <location>
        <begin position="912"/>
        <end position="952"/>
    </location>
</feature>
<evidence type="ECO:0000256" key="1">
    <source>
        <dbReference type="ARBA" id="ARBA00006373"/>
    </source>
</evidence>
<dbReference type="SUPFAM" id="SSF57196">
    <property type="entry name" value="EGF/Laminin"/>
    <property type="match status" value="5"/>
</dbReference>
<feature type="domain" description="EGF-like" evidence="12">
    <location>
        <begin position="953"/>
        <end position="992"/>
    </location>
</feature>
<dbReference type="PROSITE" id="PS00022">
    <property type="entry name" value="EGF_1"/>
    <property type="match status" value="9"/>
</dbReference>
<dbReference type="SMART" id="SM00181">
    <property type="entry name" value="EGF"/>
    <property type="match status" value="9"/>
</dbReference>
<dbReference type="GO" id="GO:0016020">
    <property type="term" value="C:membrane"/>
    <property type="evidence" value="ECO:0007669"/>
    <property type="project" value="UniProtKB-SubCell"/>
</dbReference>
<evidence type="ECO:0000259" key="11">
    <source>
        <dbReference type="PROSITE" id="PS50025"/>
    </source>
</evidence>
<dbReference type="Pfam" id="PF12661">
    <property type="entry name" value="hEGF"/>
    <property type="match status" value="1"/>
</dbReference>